<comment type="subcellular location">
    <subcellularLocation>
        <location evidence="7">Cytoplasm</location>
    </subcellularLocation>
</comment>
<dbReference type="EC" id="6.3.1.1" evidence="7 8"/>
<protein>
    <recommendedName>
        <fullName evidence="7 8">Aspartate--ammonia ligase</fullName>
        <ecNumber evidence="7 8">6.3.1.1</ecNumber>
    </recommendedName>
    <alternativeName>
        <fullName evidence="7">Asparagine synthetase A</fullName>
    </alternativeName>
</protein>
<dbReference type="CDD" id="cd00645">
    <property type="entry name" value="AsnA"/>
    <property type="match status" value="1"/>
</dbReference>
<dbReference type="Gene3D" id="3.30.930.10">
    <property type="entry name" value="Bira Bifunctional Protein, Domain 2"/>
    <property type="match status" value="1"/>
</dbReference>
<evidence type="ECO:0000256" key="2">
    <source>
        <dbReference type="ARBA" id="ARBA00022598"/>
    </source>
</evidence>
<dbReference type="PANTHER" id="PTHR30073">
    <property type="entry name" value="ASPARTATE--AMMONIA LIGASE"/>
    <property type="match status" value="1"/>
</dbReference>
<accession>A0ABX8W3G6</accession>
<keyword evidence="4 7" id="KW-0547">Nucleotide-binding</keyword>
<keyword evidence="1 7" id="KW-0963">Cytoplasm</keyword>
<evidence type="ECO:0000259" key="9">
    <source>
        <dbReference type="PROSITE" id="PS50862"/>
    </source>
</evidence>
<comment type="pathway">
    <text evidence="7">Amino-acid biosynthesis; L-asparagine biosynthesis; L-asparagine from L-aspartate (ammonia route): step 1/1.</text>
</comment>
<keyword evidence="6 7" id="KW-0061">Asparagine biosynthesis</keyword>
<dbReference type="RefSeq" id="WP_220220579.1">
    <property type="nucleotide sequence ID" value="NZ_CP048268.1"/>
</dbReference>
<dbReference type="EMBL" id="CP048268">
    <property type="protein sequence ID" value="QYN52084.1"/>
    <property type="molecule type" value="Genomic_DNA"/>
</dbReference>
<dbReference type="Pfam" id="PF03590">
    <property type="entry name" value="AsnA"/>
    <property type="match status" value="1"/>
</dbReference>
<dbReference type="PIRSF" id="PIRSF001555">
    <property type="entry name" value="Asp_ammon_ligase"/>
    <property type="match status" value="1"/>
</dbReference>
<evidence type="ECO:0000313" key="10">
    <source>
        <dbReference type="EMBL" id="QYN52084.1"/>
    </source>
</evidence>
<dbReference type="GO" id="GO:0004071">
    <property type="term" value="F:aspartate-ammonia ligase activity"/>
    <property type="evidence" value="ECO:0007669"/>
    <property type="project" value="UniProtKB-EC"/>
</dbReference>
<dbReference type="InterPro" id="IPR006195">
    <property type="entry name" value="aa-tRNA-synth_II"/>
</dbReference>
<evidence type="ECO:0000256" key="7">
    <source>
        <dbReference type="HAMAP-Rule" id="MF_00555"/>
    </source>
</evidence>
<dbReference type="HAMAP" id="MF_00555">
    <property type="entry name" value="AsnA"/>
    <property type="match status" value="1"/>
</dbReference>
<reference evidence="10 11" key="1">
    <citation type="submission" date="2020-01" db="EMBL/GenBank/DDBJ databases">
        <title>Vast differences in strain-level diversity in the gut microbiota of two closely related honey bee species.</title>
        <authorList>
            <person name="Ellegaard K.M."/>
            <person name="Suenami S."/>
            <person name="Miyazaki R."/>
            <person name="Engel P."/>
        </authorList>
    </citation>
    <scope>NUCLEOTIDE SEQUENCE [LARGE SCALE GENOMIC DNA]</scope>
    <source>
        <strain evidence="10 11">ESL0416</strain>
    </source>
</reference>
<keyword evidence="5 7" id="KW-0067">ATP-binding</keyword>
<dbReference type="SUPFAM" id="SSF55681">
    <property type="entry name" value="Class II aaRS and biotin synthetases"/>
    <property type="match status" value="1"/>
</dbReference>
<name>A0ABX8W3G6_9LACO</name>
<feature type="domain" description="Aminoacyl-transfer RNA synthetases class-II family profile" evidence="9">
    <location>
        <begin position="24"/>
        <end position="322"/>
    </location>
</feature>
<proteinExistence type="inferred from homology"/>
<dbReference type="Proteomes" id="UP000826550">
    <property type="component" value="Chromosome"/>
</dbReference>
<dbReference type="InterPro" id="IPR004618">
    <property type="entry name" value="AsnA"/>
</dbReference>
<comment type="catalytic activity">
    <reaction evidence="7">
        <text>L-aspartate + NH4(+) + ATP = L-asparagine + AMP + diphosphate + H(+)</text>
        <dbReference type="Rhea" id="RHEA:11372"/>
        <dbReference type="ChEBI" id="CHEBI:15378"/>
        <dbReference type="ChEBI" id="CHEBI:28938"/>
        <dbReference type="ChEBI" id="CHEBI:29991"/>
        <dbReference type="ChEBI" id="CHEBI:30616"/>
        <dbReference type="ChEBI" id="CHEBI:33019"/>
        <dbReference type="ChEBI" id="CHEBI:58048"/>
        <dbReference type="ChEBI" id="CHEBI:456215"/>
        <dbReference type="EC" id="6.3.1.1"/>
    </reaction>
</comment>
<evidence type="ECO:0000256" key="1">
    <source>
        <dbReference type="ARBA" id="ARBA00022490"/>
    </source>
</evidence>
<dbReference type="PANTHER" id="PTHR30073:SF5">
    <property type="entry name" value="ASPARTATE--AMMONIA LIGASE"/>
    <property type="match status" value="1"/>
</dbReference>
<dbReference type="NCBIfam" id="TIGR00669">
    <property type="entry name" value="asnA"/>
    <property type="match status" value="1"/>
</dbReference>
<evidence type="ECO:0000256" key="6">
    <source>
        <dbReference type="ARBA" id="ARBA00022888"/>
    </source>
</evidence>
<evidence type="ECO:0000256" key="8">
    <source>
        <dbReference type="NCBIfam" id="TIGR00669"/>
    </source>
</evidence>
<evidence type="ECO:0000313" key="11">
    <source>
        <dbReference type="Proteomes" id="UP000826550"/>
    </source>
</evidence>
<keyword evidence="2 7" id="KW-0436">Ligase</keyword>
<dbReference type="InterPro" id="IPR045864">
    <property type="entry name" value="aa-tRNA-synth_II/BPL/LPL"/>
</dbReference>
<keyword evidence="11" id="KW-1185">Reference proteome</keyword>
<keyword evidence="3 7" id="KW-0028">Amino-acid biosynthesis</keyword>
<evidence type="ECO:0000256" key="4">
    <source>
        <dbReference type="ARBA" id="ARBA00022741"/>
    </source>
</evidence>
<organism evidence="10 11">
    <name type="scientific">Lactobacillus panisapium</name>
    <dbReference type="NCBI Taxonomy" id="2012495"/>
    <lineage>
        <taxon>Bacteria</taxon>
        <taxon>Bacillati</taxon>
        <taxon>Bacillota</taxon>
        <taxon>Bacilli</taxon>
        <taxon>Lactobacillales</taxon>
        <taxon>Lactobacillaceae</taxon>
        <taxon>Lactobacillus</taxon>
    </lineage>
</organism>
<evidence type="ECO:0000256" key="3">
    <source>
        <dbReference type="ARBA" id="ARBA00022605"/>
    </source>
</evidence>
<gene>
    <name evidence="7" type="primary">asnA</name>
    <name evidence="10" type="ORF">GYM71_01000</name>
</gene>
<dbReference type="PROSITE" id="PS50862">
    <property type="entry name" value="AA_TRNA_LIGASE_II"/>
    <property type="match status" value="1"/>
</dbReference>
<evidence type="ECO:0000256" key="5">
    <source>
        <dbReference type="ARBA" id="ARBA00022840"/>
    </source>
</evidence>
<sequence length="337" mass="38944">MSLILPEDYQPTLTIRDTEAAIVFIRERFQEILGQKLNLQRMSAPLFVEKSTGLNDNLNGVERPVAFDAKDLPEDDTIEIVHSLAKWKRLALKKYGFGMHEGLYTNMNAIRRDEDLDNFHSIYVDQWDWEKIIAKKERTEDTLKETVTKIFAAIKQIEAECAARYPASTYRLPEKVHFVTTQELEDTWPDLSPEEREDKIAQKEKAVFIMKIGDKLKRSGEPHDGRAPDYDDWQLNGDLIFWYEPLDQKIEISSMGIRVSPESLHEQLKKADCLDREKLAFHKMLLDGKLPYTIGGGIGQSRLCMLLLAKAHIGEVQASVWPQEMIEQCQKHQMQIL</sequence>
<comment type="similarity">
    <text evidence="7">Belongs to the class-II aminoacyl-tRNA synthetase family. AsnA subfamily.</text>
</comment>